<dbReference type="PROSITE" id="PS50975">
    <property type="entry name" value="ATP_GRASP"/>
    <property type="match status" value="1"/>
</dbReference>
<sequence>MKNIQVLQGLNFYSEISTTKILFKKSLKKSDEVIKLVKEIKDLHPVFLDSYNIKENTLYIESKLTFLWRELAKTLLQLSEEEISYKEAKDYAISEVIKDRIATMSIIPLLYAAQKQNHEITPTALLEERVKYSKSINRLYTIGAGRNSQIINFASSSKDSKIAKEIQRDKWSSNLMMERLGLPTPKWQILDSAEQIEEIWDQYEKPVVIKPTGLTAGSGVSTGIDTIQKAKTAYQIAKEPTKKHIGKTWQQKIMIQEQVPGEDYRLLVIDGKLEVVTKRIPAFIIGDGRSTIKELIEETNRDPRRDTSKPTHILKPIKIDPPLLRLLDEKGLTLESIPKKDEKITVRKVASMSQGGITEDFTDEVGPEIKYIVESIANSIHAFVVGADILCKDISKPLTKDNGGIIEINTKPEAYLNLYPVIGQQREEVADIHIAKLLRDNKTKKIAVIGQFAKDIPTLLKEGSIFGSYLEDDSVIGEYKEESILINSLRINSNLDKEKAIQSLKVNALLDVIMIHHRDWADAESTGLGFDKIDMVVVKKDLSQSKTYMKMLKKYRRKGLIDKIKII</sequence>
<accession>A0A101GYY5</accession>
<evidence type="ECO:0000256" key="4">
    <source>
        <dbReference type="PROSITE-ProRule" id="PRU00409"/>
    </source>
</evidence>
<keyword evidence="2 4" id="KW-0547">Nucleotide-binding</keyword>
<reference evidence="7" key="1">
    <citation type="journal article" date="2015" name="MBio">
        <title>Genome-Resolved Metagenomic Analysis Reveals Roles for Candidate Phyla and Other Microbial Community Members in Biogeochemical Transformations in Oil Reservoirs.</title>
        <authorList>
            <person name="Hu P."/>
            <person name="Tom L."/>
            <person name="Singh A."/>
            <person name="Thomas B.C."/>
            <person name="Baker B.J."/>
            <person name="Piceno Y.M."/>
            <person name="Andersen G.L."/>
            <person name="Banfield J.F."/>
        </authorList>
    </citation>
    <scope>NUCLEOTIDE SEQUENCE [LARGE SCALE GENOMIC DNA]</scope>
</reference>
<dbReference type="Gene3D" id="3.30.470.20">
    <property type="entry name" value="ATP-grasp fold, B domain"/>
    <property type="match status" value="1"/>
</dbReference>
<evidence type="ECO:0000259" key="5">
    <source>
        <dbReference type="PROSITE" id="PS50975"/>
    </source>
</evidence>
<protein>
    <submittedName>
        <fullName evidence="6">Cyanophycin synthetase</fullName>
        <ecNumber evidence="6">6.-.-.-</ecNumber>
    </submittedName>
</protein>
<dbReference type="EMBL" id="LGGI01000027">
    <property type="protein sequence ID" value="KUK67236.1"/>
    <property type="molecule type" value="Genomic_DNA"/>
</dbReference>
<name>A0A101GYY5_9BACT</name>
<dbReference type="InterPro" id="IPR020561">
    <property type="entry name" value="PRibGlycinamid_synth_ATP-grasp"/>
</dbReference>
<dbReference type="Gene3D" id="3.30.1490.20">
    <property type="entry name" value="ATP-grasp fold, A domain"/>
    <property type="match status" value="1"/>
</dbReference>
<gene>
    <name evidence="6" type="ORF">XD87_0247</name>
</gene>
<dbReference type="AlphaFoldDB" id="A0A101GYY5"/>
<evidence type="ECO:0000256" key="3">
    <source>
        <dbReference type="ARBA" id="ARBA00022840"/>
    </source>
</evidence>
<keyword evidence="3 4" id="KW-0067">ATP-binding</keyword>
<dbReference type="GO" id="GO:0018169">
    <property type="term" value="F:ribosomal S6-glutamic acid ligase activity"/>
    <property type="evidence" value="ECO:0007669"/>
    <property type="project" value="TreeGrafter"/>
</dbReference>
<dbReference type="PANTHER" id="PTHR21621:SF0">
    <property type="entry name" value="BETA-CITRYLGLUTAMATE SYNTHASE B-RELATED"/>
    <property type="match status" value="1"/>
</dbReference>
<dbReference type="InterPro" id="IPR013815">
    <property type="entry name" value="ATP_grasp_subdomain_1"/>
</dbReference>
<dbReference type="SUPFAM" id="SSF56059">
    <property type="entry name" value="Glutathione synthetase ATP-binding domain-like"/>
    <property type="match status" value="1"/>
</dbReference>
<dbReference type="Proteomes" id="UP000053469">
    <property type="component" value="Unassembled WGS sequence"/>
</dbReference>
<dbReference type="Pfam" id="PF01071">
    <property type="entry name" value="GARS_A"/>
    <property type="match status" value="1"/>
</dbReference>
<proteinExistence type="predicted"/>
<feature type="domain" description="ATP-grasp" evidence="5">
    <location>
        <begin position="174"/>
        <end position="443"/>
    </location>
</feature>
<evidence type="ECO:0000256" key="2">
    <source>
        <dbReference type="ARBA" id="ARBA00022741"/>
    </source>
</evidence>
<dbReference type="GO" id="GO:0009432">
    <property type="term" value="P:SOS response"/>
    <property type="evidence" value="ECO:0007669"/>
    <property type="project" value="TreeGrafter"/>
</dbReference>
<comment type="caution">
    <text evidence="6">The sequence shown here is derived from an EMBL/GenBank/DDBJ whole genome shotgun (WGS) entry which is preliminary data.</text>
</comment>
<dbReference type="InterPro" id="IPR011761">
    <property type="entry name" value="ATP-grasp"/>
</dbReference>
<dbReference type="PANTHER" id="PTHR21621">
    <property type="entry name" value="RIBOSOMAL PROTEIN S6 MODIFICATION PROTEIN"/>
    <property type="match status" value="1"/>
</dbReference>
<dbReference type="GO" id="GO:0046872">
    <property type="term" value="F:metal ion binding"/>
    <property type="evidence" value="ECO:0007669"/>
    <property type="project" value="InterPro"/>
</dbReference>
<evidence type="ECO:0000256" key="1">
    <source>
        <dbReference type="ARBA" id="ARBA00022598"/>
    </source>
</evidence>
<evidence type="ECO:0000313" key="6">
    <source>
        <dbReference type="EMBL" id="KUK67236.1"/>
    </source>
</evidence>
<dbReference type="GO" id="GO:0005524">
    <property type="term" value="F:ATP binding"/>
    <property type="evidence" value="ECO:0007669"/>
    <property type="project" value="UniProtKB-UniRule"/>
</dbReference>
<dbReference type="EC" id="6.-.-.-" evidence="6"/>
<keyword evidence="1 6" id="KW-0436">Ligase</keyword>
<evidence type="ECO:0000313" key="7">
    <source>
        <dbReference type="Proteomes" id="UP000053469"/>
    </source>
</evidence>
<organism evidence="6 7">
    <name type="scientific">candidate division WS6 bacterium 36_33</name>
    <dbReference type="NCBI Taxonomy" id="1641388"/>
    <lineage>
        <taxon>Bacteria</taxon>
        <taxon>Candidatus Dojkabacteria</taxon>
    </lineage>
</organism>
<dbReference type="GO" id="GO:0005737">
    <property type="term" value="C:cytoplasm"/>
    <property type="evidence" value="ECO:0007669"/>
    <property type="project" value="TreeGrafter"/>
</dbReference>